<gene>
    <name evidence="14" type="primary">folK</name>
    <name evidence="14" type="ORF">GCM10023143_17220</name>
</gene>
<evidence type="ECO:0000313" key="15">
    <source>
        <dbReference type="Proteomes" id="UP001501207"/>
    </source>
</evidence>
<sequence length="167" mass="19147">MNTVFLLIGGNIEDRYKHLGKAVELISQQIGKIENVSAVYETAAWGIQEQADYLNQAIQVNTYLTPQELMKAARSIETNMGRERRVVWGPRIIDVDILFYNQEVIQEEKLFIPHPHLHERRFVLTPLEEIAPDLQHPVLKKTIRELLDACPDPLWVRKFSYGAAVGG</sequence>
<dbReference type="Pfam" id="PF01288">
    <property type="entry name" value="HPPK"/>
    <property type="match status" value="1"/>
</dbReference>
<keyword evidence="7" id="KW-0418">Kinase</keyword>
<dbReference type="PANTHER" id="PTHR43071:SF1">
    <property type="entry name" value="2-AMINO-4-HYDROXY-6-HYDROXYMETHYLDIHYDROPTERIDINE PYROPHOSPHOKINASE"/>
    <property type="match status" value="1"/>
</dbReference>
<comment type="caution">
    <text evidence="14">The sequence shown here is derived from an EMBL/GenBank/DDBJ whole genome shotgun (WGS) entry which is preliminary data.</text>
</comment>
<evidence type="ECO:0000256" key="4">
    <source>
        <dbReference type="ARBA" id="ARBA00016218"/>
    </source>
</evidence>
<name>A0ABP8FR07_9BACT</name>
<dbReference type="Gene3D" id="3.30.70.560">
    <property type="entry name" value="7,8-Dihydro-6-hydroxymethylpterin-pyrophosphokinase HPPK"/>
    <property type="match status" value="1"/>
</dbReference>
<dbReference type="SUPFAM" id="SSF55083">
    <property type="entry name" value="6-hydroxymethyl-7,8-dihydropterin pyrophosphokinase, HPPK"/>
    <property type="match status" value="1"/>
</dbReference>
<dbReference type="Proteomes" id="UP001501207">
    <property type="component" value="Unassembled WGS sequence"/>
</dbReference>
<evidence type="ECO:0000256" key="8">
    <source>
        <dbReference type="ARBA" id="ARBA00022840"/>
    </source>
</evidence>
<keyword evidence="6" id="KW-0547">Nucleotide-binding</keyword>
<dbReference type="RefSeq" id="WP_344978286.1">
    <property type="nucleotide sequence ID" value="NZ_BAABFN010000002.1"/>
</dbReference>
<evidence type="ECO:0000256" key="2">
    <source>
        <dbReference type="ARBA" id="ARBA00005810"/>
    </source>
</evidence>
<dbReference type="EMBL" id="BAABFN010000002">
    <property type="protein sequence ID" value="GAA4309313.1"/>
    <property type="molecule type" value="Genomic_DNA"/>
</dbReference>
<feature type="domain" description="7,8-dihydro-6-hydroxymethylpterin-pyrophosphokinase" evidence="13">
    <location>
        <begin position="6"/>
        <end position="132"/>
    </location>
</feature>
<keyword evidence="9" id="KW-0289">Folate biosynthesis</keyword>
<evidence type="ECO:0000256" key="3">
    <source>
        <dbReference type="ARBA" id="ARBA00013253"/>
    </source>
</evidence>
<comment type="similarity">
    <text evidence="2">Belongs to the HPPK family.</text>
</comment>
<dbReference type="NCBIfam" id="TIGR01498">
    <property type="entry name" value="folK"/>
    <property type="match status" value="1"/>
</dbReference>
<evidence type="ECO:0000256" key="7">
    <source>
        <dbReference type="ARBA" id="ARBA00022777"/>
    </source>
</evidence>
<evidence type="ECO:0000256" key="11">
    <source>
        <dbReference type="ARBA" id="ARBA00029766"/>
    </source>
</evidence>
<keyword evidence="8" id="KW-0067">ATP-binding</keyword>
<evidence type="ECO:0000313" key="14">
    <source>
        <dbReference type="EMBL" id="GAA4309313.1"/>
    </source>
</evidence>
<dbReference type="InterPro" id="IPR035907">
    <property type="entry name" value="Hppk_sf"/>
</dbReference>
<evidence type="ECO:0000256" key="9">
    <source>
        <dbReference type="ARBA" id="ARBA00022909"/>
    </source>
</evidence>
<dbReference type="CDD" id="cd00483">
    <property type="entry name" value="HPPK"/>
    <property type="match status" value="1"/>
</dbReference>
<comment type="pathway">
    <text evidence="1">Cofactor biosynthesis; tetrahydrofolate biosynthesis; 2-amino-4-hydroxy-6-hydroxymethyl-7,8-dihydropteridine diphosphate from 7,8-dihydroneopterin triphosphate: step 4/4.</text>
</comment>
<evidence type="ECO:0000256" key="5">
    <source>
        <dbReference type="ARBA" id="ARBA00022679"/>
    </source>
</evidence>
<evidence type="ECO:0000259" key="13">
    <source>
        <dbReference type="Pfam" id="PF01288"/>
    </source>
</evidence>
<proteinExistence type="inferred from homology"/>
<evidence type="ECO:0000256" key="10">
    <source>
        <dbReference type="ARBA" id="ARBA00029409"/>
    </source>
</evidence>
<dbReference type="PANTHER" id="PTHR43071">
    <property type="entry name" value="2-AMINO-4-HYDROXY-6-HYDROXYMETHYLDIHYDROPTERIDINE PYROPHOSPHOKINASE"/>
    <property type="match status" value="1"/>
</dbReference>
<evidence type="ECO:0000256" key="6">
    <source>
        <dbReference type="ARBA" id="ARBA00022741"/>
    </source>
</evidence>
<dbReference type="EC" id="2.7.6.3" evidence="3"/>
<organism evidence="14 15">
    <name type="scientific">Compostibacter hankyongensis</name>
    <dbReference type="NCBI Taxonomy" id="1007089"/>
    <lineage>
        <taxon>Bacteria</taxon>
        <taxon>Pseudomonadati</taxon>
        <taxon>Bacteroidota</taxon>
        <taxon>Chitinophagia</taxon>
        <taxon>Chitinophagales</taxon>
        <taxon>Chitinophagaceae</taxon>
        <taxon>Compostibacter</taxon>
    </lineage>
</organism>
<keyword evidence="5" id="KW-0808">Transferase</keyword>
<accession>A0ABP8FR07</accession>
<comment type="function">
    <text evidence="10">Catalyzes the transfer of pyrophosphate from adenosine triphosphate (ATP) to 6-hydroxymethyl-7,8-dihydropterin, an enzymatic step in folate biosynthesis pathway.</text>
</comment>
<keyword evidence="15" id="KW-1185">Reference proteome</keyword>
<evidence type="ECO:0000256" key="12">
    <source>
        <dbReference type="ARBA" id="ARBA00033413"/>
    </source>
</evidence>
<evidence type="ECO:0000256" key="1">
    <source>
        <dbReference type="ARBA" id="ARBA00005051"/>
    </source>
</evidence>
<protein>
    <recommendedName>
        <fullName evidence="4">2-amino-4-hydroxy-6-hydroxymethyldihydropteridine pyrophosphokinase</fullName>
        <ecNumber evidence="3">2.7.6.3</ecNumber>
    </recommendedName>
    <alternativeName>
        <fullName evidence="11">6-hydroxymethyl-7,8-dihydropterin pyrophosphokinase</fullName>
    </alternativeName>
    <alternativeName>
        <fullName evidence="12">7,8-dihydro-6-hydroxymethylpterin-pyrophosphokinase</fullName>
    </alternativeName>
</protein>
<dbReference type="InterPro" id="IPR000550">
    <property type="entry name" value="Hppk"/>
</dbReference>
<reference evidence="15" key="1">
    <citation type="journal article" date="2019" name="Int. J. Syst. Evol. Microbiol.">
        <title>The Global Catalogue of Microorganisms (GCM) 10K type strain sequencing project: providing services to taxonomists for standard genome sequencing and annotation.</title>
        <authorList>
            <consortium name="The Broad Institute Genomics Platform"/>
            <consortium name="The Broad Institute Genome Sequencing Center for Infectious Disease"/>
            <person name="Wu L."/>
            <person name="Ma J."/>
        </authorList>
    </citation>
    <scope>NUCLEOTIDE SEQUENCE [LARGE SCALE GENOMIC DNA]</scope>
    <source>
        <strain evidence="15">JCM 17664</strain>
    </source>
</reference>